<evidence type="ECO:0000256" key="2">
    <source>
        <dbReference type="ARBA" id="ARBA00022980"/>
    </source>
</evidence>
<sequence>MLKFTYSLHSYKFGMPITREKKETIITDLKKLIEKASILVFVNFHGLSVAKERKLRGQLRGADIKYKVAKKTLLKKVLESAGFMDAPKLEGEIGVVAGYSEVTKPPALLVKFIKGEKEGLKIIGGIYESKYVGADIIKQLGAIPSREVLLTQIAFILSQPVASLARALSEVSKKGQN</sequence>
<keyword evidence="2 5" id="KW-0689">Ribosomal protein</keyword>
<evidence type="ECO:0000313" key="7">
    <source>
        <dbReference type="Proteomes" id="UP000177723"/>
    </source>
</evidence>
<comment type="function">
    <text evidence="5">Forms part of the ribosomal stalk, playing a central role in the interaction of the ribosome with GTP-bound translation factors.</text>
</comment>
<dbReference type="GO" id="GO:0005840">
    <property type="term" value="C:ribosome"/>
    <property type="evidence" value="ECO:0007669"/>
    <property type="project" value="UniProtKB-KW"/>
</dbReference>
<dbReference type="Proteomes" id="UP000177723">
    <property type="component" value="Unassembled WGS sequence"/>
</dbReference>
<evidence type="ECO:0000256" key="4">
    <source>
        <dbReference type="ARBA" id="ARBA00035202"/>
    </source>
</evidence>
<dbReference type="InterPro" id="IPR001790">
    <property type="entry name" value="Ribosomal_uL10"/>
</dbReference>
<protein>
    <recommendedName>
        <fullName evidence="4 5">Large ribosomal subunit protein uL10</fullName>
    </recommendedName>
</protein>
<proteinExistence type="inferred from homology"/>
<reference evidence="6 7" key="1">
    <citation type="journal article" date="2016" name="Nat. Commun.">
        <title>Thousands of microbial genomes shed light on interconnected biogeochemical processes in an aquifer system.</title>
        <authorList>
            <person name="Anantharaman K."/>
            <person name="Brown C.T."/>
            <person name="Hug L.A."/>
            <person name="Sharon I."/>
            <person name="Castelle C.J."/>
            <person name="Probst A.J."/>
            <person name="Thomas B.C."/>
            <person name="Singh A."/>
            <person name="Wilkins M.J."/>
            <person name="Karaoz U."/>
            <person name="Brodie E.L."/>
            <person name="Williams K.H."/>
            <person name="Hubbard S.S."/>
            <person name="Banfield J.F."/>
        </authorList>
    </citation>
    <scope>NUCLEOTIDE SEQUENCE [LARGE SCALE GENOMIC DNA]</scope>
</reference>
<dbReference type="InterPro" id="IPR022973">
    <property type="entry name" value="Ribosomal_uL10_bac"/>
</dbReference>
<evidence type="ECO:0000256" key="5">
    <source>
        <dbReference type="HAMAP-Rule" id="MF_00362"/>
    </source>
</evidence>
<dbReference type="InterPro" id="IPR047865">
    <property type="entry name" value="Ribosomal_uL10_bac_type"/>
</dbReference>
<dbReference type="Pfam" id="PF00466">
    <property type="entry name" value="Ribosomal_L10"/>
    <property type="match status" value="1"/>
</dbReference>
<dbReference type="GO" id="GO:0070180">
    <property type="term" value="F:large ribosomal subunit rRNA binding"/>
    <property type="evidence" value="ECO:0007669"/>
    <property type="project" value="UniProtKB-UniRule"/>
</dbReference>
<dbReference type="EMBL" id="MFHT01000019">
    <property type="protein sequence ID" value="OGF77399.1"/>
    <property type="molecule type" value="Genomic_DNA"/>
</dbReference>
<dbReference type="SUPFAM" id="SSF160369">
    <property type="entry name" value="Ribosomal protein L10-like"/>
    <property type="match status" value="1"/>
</dbReference>
<dbReference type="HAMAP" id="MF_00362">
    <property type="entry name" value="Ribosomal_uL10"/>
    <property type="match status" value="1"/>
</dbReference>
<dbReference type="AlphaFoldDB" id="A0A1F5WP02"/>
<dbReference type="InterPro" id="IPR043141">
    <property type="entry name" value="Ribosomal_uL10-like_sf"/>
</dbReference>
<dbReference type="NCBIfam" id="NF000955">
    <property type="entry name" value="PRK00099.1-1"/>
    <property type="match status" value="1"/>
</dbReference>
<dbReference type="GO" id="GO:1990904">
    <property type="term" value="C:ribonucleoprotein complex"/>
    <property type="evidence" value="ECO:0007669"/>
    <property type="project" value="UniProtKB-KW"/>
</dbReference>
<evidence type="ECO:0000313" key="6">
    <source>
        <dbReference type="EMBL" id="OGF77399.1"/>
    </source>
</evidence>
<comment type="similarity">
    <text evidence="1 5">Belongs to the universal ribosomal protein uL10 family.</text>
</comment>
<evidence type="ECO:0000256" key="1">
    <source>
        <dbReference type="ARBA" id="ARBA00008889"/>
    </source>
</evidence>
<comment type="subunit">
    <text evidence="5">Part of the ribosomal stalk of the 50S ribosomal subunit. The N-terminus interacts with L11 and the large rRNA to form the base of the stalk. The C-terminus forms an elongated spine to which L12 dimers bind in a sequential fashion forming a multimeric L10(L12)X complex.</text>
</comment>
<dbReference type="PANTHER" id="PTHR11560">
    <property type="entry name" value="39S RIBOSOMAL PROTEIN L10, MITOCHONDRIAL"/>
    <property type="match status" value="1"/>
</dbReference>
<name>A0A1F5WP02_9BACT</name>
<keyword evidence="3 5" id="KW-0687">Ribonucleoprotein</keyword>
<keyword evidence="5" id="KW-0694">RNA-binding</keyword>
<dbReference type="CDD" id="cd05797">
    <property type="entry name" value="Ribosomal_L10"/>
    <property type="match status" value="1"/>
</dbReference>
<gene>
    <name evidence="5" type="primary">rplJ</name>
    <name evidence="6" type="ORF">A3F23_03675</name>
</gene>
<organism evidence="6 7">
    <name type="scientific">Candidatus Giovannonibacteria bacterium RIFCSPHIGHO2_12_FULL_43_15</name>
    <dbReference type="NCBI Taxonomy" id="1798341"/>
    <lineage>
        <taxon>Bacteria</taxon>
        <taxon>Candidatus Giovannoniibacteriota</taxon>
    </lineage>
</organism>
<accession>A0A1F5WP02</accession>
<keyword evidence="5" id="KW-0699">rRNA-binding</keyword>
<dbReference type="Gene3D" id="3.30.70.1730">
    <property type="match status" value="1"/>
</dbReference>
<dbReference type="GO" id="GO:0006412">
    <property type="term" value="P:translation"/>
    <property type="evidence" value="ECO:0007669"/>
    <property type="project" value="UniProtKB-UniRule"/>
</dbReference>
<evidence type="ECO:0000256" key="3">
    <source>
        <dbReference type="ARBA" id="ARBA00023274"/>
    </source>
</evidence>
<comment type="caution">
    <text evidence="6">The sequence shown here is derived from an EMBL/GenBank/DDBJ whole genome shotgun (WGS) entry which is preliminary data.</text>
</comment>